<proteinExistence type="predicted"/>
<sequence length="67" mass="7174">MASKATATDTDARQMEYSTYAPAGETCPACTKPIKPLEGCRRGMLTRPVMAPAVAYWHNECAPKGVA</sequence>
<dbReference type="RefSeq" id="WP_279931151.1">
    <property type="nucleotide sequence ID" value="NZ_JARWBG010000037.1"/>
</dbReference>
<dbReference type="Proteomes" id="UP001223144">
    <property type="component" value="Unassembled WGS sequence"/>
</dbReference>
<gene>
    <name evidence="1" type="ORF">QCN29_25845</name>
</gene>
<protein>
    <submittedName>
        <fullName evidence="1">Uncharacterized protein</fullName>
    </submittedName>
</protein>
<evidence type="ECO:0000313" key="1">
    <source>
        <dbReference type="EMBL" id="MDH2392145.1"/>
    </source>
</evidence>
<keyword evidence="2" id="KW-1185">Reference proteome</keyword>
<evidence type="ECO:0000313" key="2">
    <source>
        <dbReference type="Proteomes" id="UP001223144"/>
    </source>
</evidence>
<name>A0ABT6HTW7_9ACTN</name>
<organism evidence="1 2">
    <name type="scientific">Streptomyces chengmaiensis</name>
    <dbReference type="NCBI Taxonomy" id="3040919"/>
    <lineage>
        <taxon>Bacteria</taxon>
        <taxon>Bacillati</taxon>
        <taxon>Actinomycetota</taxon>
        <taxon>Actinomycetes</taxon>
        <taxon>Kitasatosporales</taxon>
        <taxon>Streptomycetaceae</taxon>
        <taxon>Streptomyces</taxon>
    </lineage>
</organism>
<accession>A0ABT6HTW7</accession>
<reference evidence="1 2" key="1">
    <citation type="submission" date="2023-04" db="EMBL/GenBank/DDBJ databases">
        <title>Streptomyces chengmaiensis sp. nov. isolated from the stem of mangrove plant in Hainan.</title>
        <authorList>
            <person name="Huang X."/>
            <person name="Zhou S."/>
            <person name="Chu X."/>
            <person name="Xie Y."/>
            <person name="Lin Y."/>
        </authorList>
    </citation>
    <scope>NUCLEOTIDE SEQUENCE [LARGE SCALE GENOMIC DNA]</scope>
    <source>
        <strain evidence="1 2">HNM0663</strain>
    </source>
</reference>
<comment type="caution">
    <text evidence="1">The sequence shown here is derived from an EMBL/GenBank/DDBJ whole genome shotgun (WGS) entry which is preliminary data.</text>
</comment>
<dbReference type="EMBL" id="JARWBG010000037">
    <property type="protein sequence ID" value="MDH2392145.1"/>
    <property type="molecule type" value="Genomic_DNA"/>
</dbReference>